<accession>A0A142G3I6</accession>
<protein>
    <recommendedName>
        <fullName evidence="2 17">Protein Nef</fullName>
    </recommendedName>
</protein>
<feature type="compositionally biased region" description="Basic and acidic residues" evidence="18">
    <location>
        <begin position="25"/>
        <end position="35"/>
    </location>
</feature>
<proteinExistence type="inferred from homology"/>
<evidence type="ECO:0000256" key="12">
    <source>
        <dbReference type="ARBA" id="ARBA00023026"/>
    </source>
</evidence>
<dbReference type="Gene3D" id="3.30.62.10">
    <property type="entry name" value="Nef Regulatory Factor"/>
    <property type="match status" value="1"/>
</dbReference>
<reference evidence="19 20" key="1">
    <citation type="journal article" date="2016" name="AIDS Res. Hum. Retroviruses">
        <title>Near-Full-Length Genome Sequences of a Novel HIV-1 Circulating Recombinant Form, CRF01_AE/B'/C (CRF78_cpx), in Yunnan, China.</title>
        <authorList>
            <person name="Song Y."/>
            <person name="Feng Y."/>
            <person name="Miao Z."/>
            <person name="Wang B."/>
            <person name="Yang M."/>
            <person name="Zhang A.M."/>
            <person name="Liu L."/>
            <person name="Xia X."/>
        </authorList>
    </citation>
    <scope>NUCLEOTIDE SEQUENCE [LARGE SCALE GENOMIC DNA]</scope>
    <source>
        <strain evidence="19">YNTC88</strain>
    </source>
</reference>
<keyword evidence="3" id="KW-1032">Host cell membrane</keyword>
<dbReference type="InterPro" id="IPR027480">
    <property type="entry name" value="HIV-1_Nef_anchor_sf"/>
</dbReference>
<keyword evidence="7" id="KW-0945">Host-virus interaction</keyword>
<keyword evidence="8" id="KW-0053">Apoptosis</keyword>
<dbReference type="Pfam" id="PF00469">
    <property type="entry name" value="F-protein"/>
    <property type="match status" value="1"/>
</dbReference>
<dbReference type="InterPro" id="IPR001558">
    <property type="entry name" value="HIV_Nef"/>
</dbReference>
<keyword evidence="6" id="KW-0597">Phosphoprotein</keyword>
<dbReference type="GO" id="GO:0005525">
    <property type="term" value="F:GTP binding"/>
    <property type="evidence" value="ECO:0007669"/>
    <property type="project" value="InterPro"/>
</dbReference>
<evidence type="ECO:0000256" key="10">
    <source>
        <dbReference type="ARBA" id="ARBA00022844"/>
    </source>
</evidence>
<keyword evidence="9 17" id="KW-0519">Myristate</keyword>
<evidence type="ECO:0000313" key="20">
    <source>
        <dbReference type="Proteomes" id="UP000246837"/>
    </source>
</evidence>
<evidence type="ECO:0000256" key="6">
    <source>
        <dbReference type="ARBA" id="ARBA00022553"/>
    </source>
</evidence>
<keyword evidence="4" id="KW-0244">Early protein</keyword>
<feature type="non-terminal residue" evidence="19">
    <location>
        <position position="129"/>
    </location>
</feature>
<evidence type="ECO:0000256" key="13">
    <source>
        <dbReference type="ARBA" id="ARBA00023036"/>
    </source>
</evidence>
<evidence type="ECO:0000256" key="15">
    <source>
        <dbReference type="ARBA" id="ARBA00023280"/>
    </source>
</evidence>
<keyword evidence="13" id="KW-0729">SH3-binding</keyword>
<name>A0A142G3I6_HV1</name>
<dbReference type="SUPFAM" id="SSF55671">
    <property type="entry name" value="Regulatory factor Nef"/>
    <property type="match status" value="1"/>
</dbReference>
<evidence type="ECO:0000256" key="11">
    <source>
        <dbReference type="ARBA" id="ARBA00022870"/>
    </source>
</evidence>
<dbReference type="GO" id="GO:0044423">
    <property type="term" value="C:virion component"/>
    <property type="evidence" value="ECO:0007669"/>
    <property type="project" value="UniProtKB-KW"/>
</dbReference>
<keyword evidence="10" id="KW-0946">Virion</keyword>
<organismHost>
    <name type="scientific">Homo sapiens</name>
    <name type="common">Human</name>
    <dbReference type="NCBI Taxonomy" id="9606"/>
</organismHost>
<comment type="similarity">
    <text evidence="1 17">Belongs to the lentivirus primate group Nef protein family.</text>
</comment>
<evidence type="ECO:0000256" key="3">
    <source>
        <dbReference type="ARBA" id="ARBA00022511"/>
    </source>
</evidence>
<gene>
    <name evidence="19" type="primary">nef</name>
</gene>
<dbReference type="Gene3D" id="4.10.890.10">
    <property type="entry name" value="HIV 1 nef anchor domain"/>
    <property type="match status" value="1"/>
</dbReference>
<keyword evidence="5" id="KW-0964">Secreted</keyword>
<keyword evidence="15 17" id="KW-0899">Viral immunoevasion</keyword>
<evidence type="ECO:0000313" key="19">
    <source>
        <dbReference type="EMBL" id="AMQ95216.1"/>
    </source>
</evidence>
<evidence type="ECO:0000256" key="16">
    <source>
        <dbReference type="ARBA" id="ARBA00023288"/>
    </source>
</evidence>
<feature type="compositionally biased region" description="Polar residues" evidence="18">
    <location>
        <begin position="42"/>
        <end position="53"/>
    </location>
</feature>
<evidence type="ECO:0000256" key="2">
    <source>
        <dbReference type="ARBA" id="ARBA00013526"/>
    </source>
</evidence>
<evidence type="ECO:0000256" key="5">
    <source>
        <dbReference type="ARBA" id="ARBA00022525"/>
    </source>
</evidence>
<sequence length="129" mass="14219">MGSKWSKSWPLGWPRVREPPPPTPRAREGSRDLSQHVDVPGTITNNANTTGDSTRLEDEEEDDAVGFPVPPQAPPLPGTFDVAFVLNYFGGQDGGLYALIYSKILDESLDLRVCFIPGCFPDWPSYGIR</sequence>
<keyword evidence="14" id="KW-0472">Membrane</keyword>
<evidence type="ECO:0000256" key="7">
    <source>
        <dbReference type="ARBA" id="ARBA00022581"/>
    </source>
</evidence>
<evidence type="ECO:0000256" key="1">
    <source>
        <dbReference type="ARBA" id="ARBA00006933"/>
    </source>
</evidence>
<keyword evidence="16 17" id="KW-0449">Lipoprotein</keyword>
<dbReference type="Proteomes" id="UP000246837">
    <property type="component" value="Chromosome"/>
</dbReference>
<keyword evidence="12 17" id="KW-0843">Virulence</keyword>
<evidence type="ECO:0000256" key="17">
    <source>
        <dbReference type="RuleBase" id="RU000344"/>
    </source>
</evidence>
<dbReference type="EMBL" id="KU161145">
    <property type="protein sequence ID" value="AMQ95216.1"/>
    <property type="molecule type" value="Genomic_DNA"/>
</dbReference>
<dbReference type="GO" id="GO:0017124">
    <property type="term" value="F:SH3 domain binding"/>
    <property type="evidence" value="ECO:0007669"/>
    <property type="project" value="UniProtKB-KW"/>
</dbReference>
<dbReference type="InterPro" id="IPR027481">
    <property type="entry name" value="HIV-1_Nef_core_sf"/>
</dbReference>
<evidence type="ECO:0000256" key="18">
    <source>
        <dbReference type="SAM" id="MobiDB-lite"/>
    </source>
</evidence>
<keyword evidence="11" id="KW-1043">Host membrane</keyword>
<evidence type="ECO:0000256" key="14">
    <source>
        <dbReference type="ARBA" id="ARBA00023136"/>
    </source>
</evidence>
<evidence type="ECO:0000256" key="9">
    <source>
        <dbReference type="ARBA" id="ARBA00022707"/>
    </source>
</evidence>
<organism evidence="19 20">
    <name type="scientific">Human immunodeficiency virus type 1</name>
    <name type="common">HIV-1</name>
    <dbReference type="NCBI Taxonomy" id="11676"/>
    <lineage>
        <taxon>Viruses</taxon>
        <taxon>Riboviria</taxon>
        <taxon>Pararnavirae</taxon>
        <taxon>Artverviricota</taxon>
        <taxon>Revtraviricetes</taxon>
        <taxon>Ortervirales</taxon>
        <taxon>Retroviridae</taxon>
        <taxon>Orthoretrovirinae</taxon>
        <taxon>Lentivirus</taxon>
        <taxon>Lentivirus humimdef1</taxon>
    </lineage>
</organism>
<evidence type="ECO:0000256" key="4">
    <source>
        <dbReference type="ARBA" id="ARBA00022518"/>
    </source>
</evidence>
<evidence type="ECO:0000256" key="8">
    <source>
        <dbReference type="ARBA" id="ARBA00022703"/>
    </source>
</evidence>
<feature type="region of interest" description="Disordered" evidence="18">
    <location>
        <begin position="1"/>
        <end position="64"/>
    </location>
</feature>